<accession>A0ABP1EXE9</accession>
<comment type="caution">
    <text evidence="2">The sequence shown here is derived from an EMBL/GenBank/DDBJ whole genome shotgun (WGS) entry which is preliminary data.</text>
</comment>
<feature type="domain" description="SnoaL-like" evidence="1">
    <location>
        <begin position="11"/>
        <end position="93"/>
    </location>
</feature>
<name>A0ABP1EXE9_9FLAO</name>
<sequence length="100" mass="11692">MKAVATLSPFKVADDYTNDALFITPNKTYQGKEEIFEFYKEFLPNFENFQFNTIKQETNDNVVYFVWNGKNKHINIQLATDTYIIENGKIKQHTFAAVNN</sequence>
<reference evidence="2 3" key="1">
    <citation type="submission" date="2024-05" db="EMBL/GenBank/DDBJ databases">
        <authorList>
            <person name="Duchaud E."/>
        </authorList>
    </citation>
    <scope>NUCLEOTIDE SEQUENCE [LARGE SCALE GENOMIC DNA]</scope>
    <source>
        <strain evidence="2">Ena-SAMPLE-TAB-13-05-2024-13:56:06:370-140308</strain>
    </source>
</reference>
<keyword evidence="3" id="KW-1185">Reference proteome</keyword>
<dbReference type="InterPro" id="IPR032710">
    <property type="entry name" value="NTF2-like_dom_sf"/>
</dbReference>
<dbReference type="SUPFAM" id="SSF54427">
    <property type="entry name" value="NTF2-like"/>
    <property type="match status" value="1"/>
</dbReference>
<dbReference type="InterPro" id="IPR037401">
    <property type="entry name" value="SnoaL-like"/>
</dbReference>
<gene>
    <name evidence="2" type="ORF">T190423A01A_30187</name>
</gene>
<dbReference type="RefSeq" id="WP_348717035.1">
    <property type="nucleotide sequence ID" value="NZ_CAXJIO010000012.1"/>
</dbReference>
<evidence type="ECO:0000313" key="2">
    <source>
        <dbReference type="EMBL" id="CAL2103073.1"/>
    </source>
</evidence>
<evidence type="ECO:0000259" key="1">
    <source>
        <dbReference type="Pfam" id="PF12680"/>
    </source>
</evidence>
<dbReference type="Proteomes" id="UP001497527">
    <property type="component" value="Unassembled WGS sequence"/>
</dbReference>
<proteinExistence type="predicted"/>
<evidence type="ECO:0000313" key="3">
    <source>
        <dbReference type="Proteomes" id="UP001497527"/>
    </source>
</evidence>
<organism evidence="2 3">
    <name type="scientific">Tenacibaculum polynesiense</name>
    <dbReference type="NCBI Taxonomy" id="3137857"/>
    <lineage>
        <taxon>Bacteria</taxon>
        <taxon>Pseudomonadati</taxon>
        <taxon>Bacteroidota</taxon>
        <taxon>Flavobacteriia</taxon>
        <taxon>Flavobacteriales</taxon>
        <taxon>Flavobacteriaceae</taxon>
        <taxon>Tenacibaculum</taxon>
    </lineage>
</organism>
<dbReference type="Gene3D" id="3.10.450.50">
    <property type="match status" value="1"/>
</dbReference>
<dbReference type="Pfam" id="PF12680">
    <property type="entry name" value="SnoaL_2"/>
    <property type="match status" value="1"/>
</dbReference>
<protein>
    <submittedName>
        <fullName evidence="2">SnoaL-like domain-containing protein</fullName>
    </submittedName>
</protein>
<dbReference type="EMBL" id="CAXJIO010000012">
    <property type="protein sequence ID" value="CAL2103073.1"/>
    <property type="molecule type" value="Genomic_DNA"/>
</dbReference>